<feature type="compositionally biased region" description="Basic and acidic residues" evidence="1">
    <location>
        <begin position="33"/>
        <end position="51"/>
    </location>
</feature>
<reference evidence="2 4" key="1">
    <citation type="journal article" date="2014" name="BMC Genomics">
        <title>Genome sequence of Anopheles sinensis provides insight into genetics basis of mosquito competence for malaria parasites.</title>
        <authorList>
            <person name="Zhou D."/>
            <person name="Zhang D."/>
            <person name="Ding G."/>
            <person name="Shi L."/>
            <person name="Hou Q."/>
            <person name="Ye Y."/>
            <person name="Xu Y."/>
            <person name="Zhou H."/>
            <person name="Xiong C."/>
            <person name="Li S."/>
            <person name="Yu J."/>
            <person name="Hong S."/>
            <person name="Yu X."/>
            <person name="Zou P."/>
            <person name="Chen C."/>
            <person name="Chang X."/>
            <person name="Wang W."/>
            <person name="Lv Y."/>
            <person name="Sun Y."/>
            <person name="Ma L."/>
            <person name="Shen B."/>
            <person name="Zhu C."/>
        </authorList>
    </citation>
    <scope>NUCLEOTIDE SEQUENCE [LARGE SCALE GENOMIC DNA]</scope>
</reference>
<evidence type="ECO:0000256" key="1">
    <source>
        <dbReference type="SAM" id="MobiDB-lite"/>
    </source>
</evidence>
<name>A0A084VTV1_ANOSI</name>
<organism evidence="2">
    <name type="scientific">Anopheles sinensis</name>
    <name type="common">Mosquito</name>
    <dbReference type="NCBI Taxonomy" id="74873"/>
    <lineage>
        <taxon>Eukaryota</taxon>
        <taxon>Metazoa</taxon>
        <taxon>Ecdysozoa</taxon>
        <taxon>Arthropoda</taxon>
        <taxon>Hexapoda</taxon>
        <taxon>Insecta</taxon>
        <taxon>Pterygota</taxon>
        <taxon>Neoptera</taxon>
        <taxon>Endopterygota</taxon>
        <taxon>Diptera</taxon>
        <taxon>Nematocera</taxon>
        <taxon>Culicoidea</taxon>
        <taxon>Culicidae</taxon>
        <taxon>Anophelinae</taxon>
        <taxon>Anopheles</taxon>
    </lineage>
</organism>
<evidence type="ECO:0000313" key="2">
    <source>
        <dbReference type="EMBL" id="KFB41395.1"/>
    </source>
</evidence>
<evidence type="ECO:0000313" key="4">
    <source>
        <dbReference type="Proteomes" id="UP000030765"/>
    </source>
</evidence>
<accession>A0A084VTV1</accession>
<dbReference type="EMBL" id="ATLV01016510">
    <property type="status" value="NOT_ANNOTATED_CDS"/>
    <property type="molecule type" value="Genomic_DNA"/>
</dbReference>
<keyword evidence="4" id="KW-1185">Reference proteome</keyword>
<dbReference type="VEuPathDB" id="VectorBase:ASIC008979"/>
<sequence length="51" mass="5648">MASHATAGECDQRRLVVFLLAEQIGAPVDQVEQGEHQRERYPGDNVDALRA</sequence>
<dbReference type="EMBL" id="KE525092">
    <property type="protein sequence ID" value="KFB41395.1"/>
    <property type="molecule type" value="Genomic_DNA"/>
</dbReference>
<proteinExistence type="predicted"/>
<reference evidence="3" key="2">
    <citation type="submission" date="2020-05" db="UniProtKB">
        <authorList>
            <consortium name="EnsemblMetazoa"/>
        </authorList>
    </citation>
    <scope>IDENTIFICATION</scope>
</reference>
<protein>
    <submittedName>
        <fullName evidence="2 3">Uncharacterized protein</fullName>
    </submittedName>
</protein>
<gene>
    <name evidence="2" type="ORF">ZHAS_00008979</name>
</gene>
<dbReference type="Proteomes" id="UP000030765">
    <property type="component" value="Unassembled WGS sequence"/>
</dbReference>
<evidence type="ECO:0000313" key="3">
    <source>
        <dbReference type="EnsemblMetazoa" id="ASIC008979-PA"/>
    </source>
</evidence>
<feature type="region of interest" description="Disordered" evidence="1">
    <location>
        <begin position="28"/>
        <end position="51"/>
    </location>
</feature>
<dbReference type="AlphaFoldDB" id="A0A084VTV1"/>
<dbReference type="EnsemblMetazoa" id="ASIC008979-RA">
    <property type="protein sequence ID" value="ASIC008979-PA"/>
    <property type="gene ID" value="ASIC008979"/>
</dbReference>